<dbReference type="InterPro" id="IPR046956">
    <property type="entry name" value="RLP23-like"/>
</dbReference>
<organism evidence="13 14">
    <name type="scientific">Vitis rotundifolia</name>
    <name type="common">Muscadine grape</name>
    <dbReference type="NCBI Taxonomy" id="103349"/>
    <lineage>
        <taxon>Eukaryota</taxon>
        <taxon>Viridiplantae</taxon>
        <taxon>Streptophyta</taxon>
        <taxon>Embryophyta</taxon>
        <taxon>Tracheophyta</taxon>
        <taxon>Spermatophyta</taxon>
        <taxon>Magnoliopsida</taxon>
        <taxon>eudicotyledons</taxon>
        <taxon>Gunneridae</taxon>
        <taxon>Pentapetalae</taxon>
        <taxon>rosids</taxon>
        <taxon>Vitales</taxon>
        <taxon>Vitaceae</taxon>
        <taxon>Viteae</taxon>
        <taxon>Vitis</taxon>
    </lineage>
</organism>
<evidence type="ECO:0000256" key="5">
    <source>
        <dbReference type="ARBA" id="ARBA00022692"/>
    </source>
</evidence>
<evidence type="ECO:0000256" key="8">
    <source>
        <dbReference type="ARBA" id="ARBA00022989"/>
    </source>
</evidence>
<dbReference type="FunFam" id="3.80.10.10:FF:000299">
    <property type="entry name" value="Piriformospora indica-insensitive protein 2"/>
    <property type="match status" value="1"/>
</dbReference>
<keyword evidence="6" id="KW-0732">Signal</keyword>
<keyword evidence="10" id="KW-0675">Receptor</keyword>
<dbReference type="Proteomes" id="UP001168098">
    <property type="component" value="Unassembled WGS sequence"/>
</dbReference>
<keyword evidence="4" id="KW-0433">Leucine-rich repeat</keyword>
<evidence type="ECO:0000256" key="1">
    <source>
        <dbReference type="ARBA" id="ARBA00004236"/>
    </source>
</evidence>
<feature type="domain" description="Disease resistance R13L4/SHOC-2-like LRR" evidence="12">
    <location>
        <begin position="213"/>
        <end position="386"/>
    </location>
</feature>
<keyword evidence="9" id="KW-0472">Membrane</keyword>
<gene>
    <name evidence="13" type="ORF">PVL29_015652</name>
</gene>
<proteinExistence type="predicted"/>
<evidence type="ECO:0000256" key="3">
    <source>
        <dbReference type="ARBA" id="ARBA00022475"/>
    </source>
</evidence>
<dbReference type="PANTHER" id="PTHR48061">
    <property type="entry name" value="LEUCINE-RICH REPEAT RECEPTOR PROTEIN KINASE EMS1-LIKE-RELATED"/>
    <property type="match status" value="1"/>
</dbReference>
<evidence type="ECO:0000256" key="11">
    <source>
        <dbReference type="ARBA" id="ARBA00023180"/>
    </source>
</evidence>
<dbReference type="EMBL" id="JARBHA010000012">
    <property type="protein sequence ID" value="KAJ9686883.1"/>
    <property type="molecule type" value="Genomic_DNA"/>
</dbReference>
<keyword evidence="8" id="KW-1133">Transmembrane helix</keyword>
<evidence type="ECO:0000256" key="10">
    <source>
        <dbReference type="ARBA" id="ARBA00023170"/>
    </source>
</evidence>
<dbReference type="AlphaFoldDB" id="A0AA38ZD84"/>
<dbReference type="Gene3D" id="3.80.10.10">
    <property type="entry name" value="Ribonuclease Inhibitor"/>
    <property type="match status" value="3"/>
</dbReference>
<evidence type="ECO:0000313" key="14">
    <source>
        <dbReference type="Proteomes" id="UP001168098"/>
    </source>
</evidence>
<dbReference type="InterPro" id="IPR032675">
    <property type="entry name" value="LRR_dom_sf"/>
</dbReference>
<dbReference type="PANTHER" id="PTHR48061:SF12">
    <property type="entry name" value="DISEASE RESISTANCE LIKE PROTEIN"/>
    <property type="match status" value="1"/>
</dbReference>
<keyword evidence="3" id="KW-1003">Cell membrane</keyword>
<evidence type="ECO:0000256" key="4">
    <source>
        <dbReference type="ARBA" id="ARBA00022614"/>
    </source>
</evidence>
<reference evidence="13 14" key="1">
    <citation type="journal article" date="2023" name="BMC Biotechnol.">
        <title>Vitis rotundifolia cv Carlos genome sequencing.</title>
        <authorList>
            <person name="Huff M."/>
            <person name="Hulse-Kemp A."/>
            <person name="Scheffler B."/>
            <person name="Youngblood R."/>
            <person name="Simpson S."/>
            <person name="Babiker E."/>
            <person name="Staton M."/>
        </authorList>
    </citation>
    <scope>NUCLEOTIDE SEQUENCE [LARGE SCALE GENOMIC DNA]</scope>
    <source>
        <tissue evidence="13">Leaf</tissue>
    </source>
</reference>
<evidence type="ECO:0000256" key="6">
    <source>
        <dbReference type="ARBA" id="ARBA00022729"/>
    </source>
</evidence>
<evidence type="ECO:0000256" key="7">
    <source>
        <dbReference type="ARBA" id="ARBA00022737"/>
    </source>
</evidence>
<dbReference type="SUPFAM" id="SSF52047">
    <property type="entry name" value="RNI-like"/>
    <property type="match status" value="1"/>
</dbReference>
<keyword evidence="7" id="KW-0677">Repeat</keyword>
<dbReference type="Pfam" id="PF23598">
    <property type="entry name" value="LRR_14"/>
    <property type="match status" value="1"/>
</dbReference>
<protein>
    <recommendedName>
        <fullName evidence="12">Disease resistance R13L4/SHOC-2-like LRR domain-containing protein</fullName>
    </recommendedName>
</protein>
<dbReference type="GO" id="GO:0005886">
    <property type="term" value="C:plasma membrane"/>
    <property type="evidence" value="ECO:0007669"/>
    <property type="project" value="UniProtKB-SubCell"/>
</dbReference>
<comment type="caution">
    <text evidence="13">The sequence shown here is derived from an EMBL/GenBank/DDBJ whole genome shotgun (WGS) entry which is preliminary data.</text>
</comment>
<evidence type="ECO:0000256" key="2">
    <source>
        <dbReference type="ARBA" id="ARBA00004479"/>
    </source>
</evidence>
<accession>A0AA38ZD84</accession>
<evidence type="ECO:0000256" key="9">
    <source>
        <dbReference type="ARBA" id="ARBA00023136"/>
    </source>
</evidence>
<evidence type="ECO:0000313" key="13">
    <source>
        <dbReference type="EMBL" id="KAJ9686883.1"/>
    </source>
</evidence>
<keyword evidence="11" id="KW-0325">Glycoprotein</keyword>
<dbReference type="InterPro" id="IPR055414">
    <property type="entry name" value="LRR_R13L4/SHOC2-like"/>
</dbReference>
<sequence length="390" mass="43129">MVSNSSSSVQQPLCHDSENFALLQFKQSFLIDEHASNDPSAYPKVAMWNSHGEGEGSDCRSWDGVECDRETGHVIDLHLASSFLYGSINSSSGLFNLVHLQRLDLSDNYFHHFEIRNGIVQLPMLRSLNLSYSVFSSQIPSELLALSELVFLDLSENPMLQHQKPGLRNLVNISSTIPHALAANLSSLKSLLLEECGLHGEFPMNIFQLPSLHYLPEFQETSRLRWLYLGGTSFSGELPTSIGRLGSLIELDISSCNFTGLVPSSLGHLTQLSHLVLLNNSFSGQISSFLGNLTQLSYLDLSNNYFSGQIPSFLANFTQLTSLSLSFNNFNVGTLAWLGQQTKLTGLDLDTVNLSGEISSSLVNMSQLTRLDLEENQLTGQIPSWLMDFT</sequence>
<evidence type="ECO:0000259" key="12">
    <source>
        <dbReference type="Pfam" id="PF23598"/>
    </source>
</evidence>
<name>A0AA38ZD84_VITRO</name>
<keyword evidence="14" id="KW-1185">Reference proteome</keyword>
<keyword evidence="5" id="KW-0812">Transmembrane</keyword>
<comment type="subcellular location">
    <subcellularLocation>
        <location evidence="1">Cell membrane</location>
    </subcellularLocation>
    <subcellularLocation>
        <location evidence="2">Membrane</location>
        <topology evidence="2">Single-pass type I membrane protein</topology>
    </subcellularLocation>
</comment>